<dbReference type="OrthoDB" id="1633824at2"/>
<name>A0A348AJL5_9FIRM</name>
<accession>A0A348AJL5</accession>
<evidence type="ECO:0000313" key="1">
    <source>
        <dbReference type="EMBL" id="BBB91263.1"/>
    </source>
</evidence>
<evidence type="ECO:0008006" key="3">
    <source>
        <dbReference type="Google" id="ProtNLM"/>
    </source>
</evidence>
<dbReference type="Proteomes" id="UP000276437">
    <property type="component" value="Chromosome"/>
</dbReference>
<keyword evidence="2" id="KW-1185">Reference proteome</keyword>
<protein>
    <recommendedName>
        <fullName evidence="3">ASCH domain protein</fullName>
    </recommendedName>
</protein>
<dbReference type="RefSeq" id="WP_126308308.1">
    <property type="nucleotide sequence ID" value="NZ_AP018449.1"/>
</dbReference>
<dbReference type="AlphaFoldDB" id="A0A348AJL5"/>
<reference evidence="1 2" key="1">
    <citation type="journal article" date="2018" name="Int. J. Syst. Evol. Microbiol.">
        <title>Methylomusa anaerophila gen. nov., sp. nov., an anaerobic methanol-utilizing bacterium isolated from a microbial fuel cell.</title>
        <authorList>
            <person name="Amano N."/>
            <person name="Yamamuro A."/>
            <person name="Miyahara M."/>
            <person name="Kouzuma A."/>
            <person name="Abe T."/>
            <person name="Watanabe K."/>
        </authorList>
    </citation>
    <scope>NUCLEOTIDE SEQUENCE [LARGE SCALE GENOMIC DNA]</scope>
    <source>
        <strain evidence="1 2">MMFC1</strain>
    </source>
</reference>
<gene>
    <name evidence="1" type="ORF">MAMMFC1_01934</name>
</gene>
<organism evidence="1 2">
    <name type="scientific">Methylomusa anaerophila</name>
    <dbReference type="NCBI Taxonomy" id="1930071"/>
    <lineage>
        <taxon>Bacteria</taxon>
        <taxon>Bacillati</taxon>
        <taxon>Bacillota</taxon>
        <taxon>Negativicutes</taxon>
        <taxon>Selenomonadales</taxon>
        <taxon>Sporomusaceae</taxon>
        <taxon>Methylomusa</taxon>
    </lineage>
</organism>
<evidence type="ECO:0000313" key="2">
    <source>
        <dbReference type="Proteomes" id="UP000276437"/>
    </source>
</evidence>
<dbReference type="KEGG" id="mana:MAMMFC1_01934"/>
<proteinExistence type="predicted"/>
<dbReference type="EMBL" id="AP018449">
    <property type="protein sequence ID" value="BBB91263.1"/>
    <property type="molecule type" value="Genomic_DNA"/>
</dbReference>
<sequence length="117" mass="13521">MKSINFSPENYYCRAGDKDYRQQGTVRLGDKTKKYCEDEVVWITVGKPVAGRKKVYTAIIDRILVKKISNLSRQDLQIENPNITSISQMQQFLSRTYNTPVNQDDIVTVILFTEVLE</sequence>